<evidence type="ECO:0000256" key="7">
    <source>
        <dbReference type="SAM" id="MobiDB-lite"/>
    </source>
</evidence>
<evidence type="ECO:0000256" key="3">
    <source>
        <dbReference type="ARBA" id="ARBA00022722"/>
    </source>
</evidence>
<dbReference type="InterPro" id="IPR043502">
    <property type="entry name" value="DNA/RNA_pol_sf"/>
</dbReference>
<dbReference type="InterPro" id="IPR036397">
    <property type="entry name" value="RNaseH_sf"/>
</dbReference>
<dbReference type="GO" id="GO:0004519">
    <property type="term" value="F:endonuclease activity"/>
    <property type="evidence" value="ECO:0007669"/>
    <property type="project" value="UniProtKB-KW"/>
</dbReference>
<feature type="domain" description="Integrase catalytic" evidence="8">
    <location>
        <begin position="504"/>
        <end position="673"/>
    </location>
</feature>
<dbReference type="Gene3D" id="3.10.20.370">
    <property type="match status" value="1"/>
</dbReference>
<dbReference type="GO" id="GO:0015074">
    <property type="term" value="P:DNA integration"/>
    <property type="evidence" value="ECO:0007669"/>
    <property type="project" value="InterPro"/>
</dbReference>
<dbReference type="GO" id="GO:0003964">
    <property type="term" value="F:RNA-directed DNA polymerase activity"/>
    <property type="evidence" value="ECO:0007669"/>
    <property type="project" value="UniProtKB-KW"/>
</dbReference>
<feature type="region of interest" description="Disordered" evidence="7">
    <location>
        <begin position="236"/>
        <end position="281"/>
    </location>
</feature>
<dbReference type="InterPro" id="IPR012337">
    <property type="entry name" value="RNaseH-like_sf"/>
</dbReference>
<dbReference type="Pfam" id="PF19259">
    <property type="entry name" value="Ty3_capsid"/>
    <property type="match status" value="1"/>
</dbReference>
<dbReference type="GO" id="GO:0016787">
    <property type="term" value="F:hydrolase activity"/>
    <property type="evidence" value="ECO:0007669"/>
    <property type="project" value="UniProtKB-KW"/>
</dbReference>
<protein>
    <recommendedName>
        <fullName evidence="8">Integrase catalytic domain-containing protein</fullName>
    </recommendedName>
</protein>
<feature type="compositionally biased region" description="Basic and acidic residues" evidence="7">
    <location>
        <begin position="888"/>
        <end position="905"/>
    </location>
</feature>
<gene>
    <name evidence="9" type="ORF">CCAM_LOCUS24430</name>
</gene>
<keyword evidence="4" id="KW-0255">Endonuclease</keyword>
<dbReference type="InterPro" id="IPR041373">
    <property type="entry name" value="RT_RNaseH"/>
</dbReference>
<dbReference type="PANTHER" id="PTHR37984:SF5">
    <property type="entry name" value="PROTEIN NYNRIN-LIKE"/>
    <property type="match status" value="1"/>
</dbReference>
<evidence type="ECO:0000313" key="9">
    <source>
        <dbReference type="EMBL" id="VFQ82654.1"/>
    </source>
</evidence>
<name>A0A484M2H3_9ASTE</name>
<keyword evidence="3" id="KW-0540">Nuclease</keyword>
<keyword evidence="10" id="KW-1185">Reference proteome</keyword>
<dbReference type="GO" id="GO:0003676">
    <property type="term" value="F:nucleic acid binding"/>
    <property type="evidence" value="ECO:0007669"/>
    <property type="project" value="InterPro"/>
</dbReference>
<keyword evidence="2" id="KW-0548">Nucleotidyltransferase</keyword>
<dbReference type="PROSITE" id="PS50994">
    <property type="entry name" value="INTEGRASE"/>
    <property type="match status" value="1"/>
</dbReference>
<proteinExistence type="predicted"/>
<dbReference type="Gene3D" id="3.30.420.10">
    <property type="entry name" value="Ribonuclease H-like superfamily/Ribonuclease H"/>
    <property type="match status" value="1"/>
</dbReference>
<evidence type="ECO:0000256" key="2">
    <source>
        <dbReference type="ARBA" id="ARBA00022695"/>
    </source>
</evidence>
<dbReference type="Pfam" id="PF24626">
    <property type="entry name" value="SH3_Tf2-1"/>
    <property type="match status" value="1"/>
</dbReference>
<evidence type="ECO:0000256" key="5">
    <source>
        <dbReference type="ARBA" id="ARBA00022801"/>
    </source>
</evidence>
<keyword evidence="1" id="KW-0808">Transferase</keyword>
<dbReference type="SUPFAM" id="SSF53098">
    <property type="entry name" value="Ribonuclease H-like"/>
    <property type="match status" value="1"/>
</dbReference>
<feature type="compositionally biased region" description="Polar residues" evidence="7">
    <location>
        <begin position="266"/>
        <end position="278"/>
    </location>
</feature>
<dbReference type="EMBL" id="OOIL02002369">
    <property type="protein sequence ID" value="VFQ82654.1"/>
    <property type="molecule type" value="Genomic_DNA"/>
</dbReference>
<dbReference type="SUPFAM" id="SSF54160">
    <property type="entry name" value="Chromo domain-like"/>
    <property type="match status" value="1"/>
</dbReference>
<dbReference type="AlphaFoldDB" id="A0A484M2H3"/>
<evidence type="ECO:0000256" key="1">
    <source>
        <dbReference type="ARBA" id="ARBA00022679"/>
    </source>
</evidence>
<feature type="region of interest" description="Disordered" evidence="7">
    <location>
        <begin position="41"/>
        <end position="61"/>
    </location>
</feature>
<dbReference type="InterPro" id="IPR050951">
    <property type="entry name" value="Retrovirus_Pol_polyprotein"/>
</dbReference>
<feature type="compositionally biased region" description="Pro residues" evidence="7">
    <location>
        <begin position="52"/>
        <end position="61"/>
    </location>
</feature>
<organism evidence="9 10">
    <name type="scientific">Cuscuta campestris</name>
    <dbReference type="NCBI Taxonomy" id="132261"/>
    <lineage>
        <taxon>Eukaryota</taxon>
        <taxon>Viridiplantae</taxon>
        <taxon>Streptophyta</taxon>
        <taxon>Embryophyta</taxon>
        <taxon>Tracheophyta</taxon>
        <taxon>Spermatophyta</taxon>
        <taxon>Magnoliopsida</taxon>
        <taxon>eudicotyledons</taxon>
        <taxon>Gunneridae</taxon>
        <taxon>Pentapetalae</taxon>
        <taxon>asterids</taxon>
        <taxon>lamiids</taxon>
        <taxon>Solanales</taxon>
        <taxon>Convolvulaceae</taxon>
        <taxon>Cuscuteae</taxon>
        <taxon>Cuscuta</taxon>
        <taxon>Cuscuta subgen. Grammica</taxon>
        <taxon>Cuscuta sect. Cleistogrammica</taxon>
    </lineage>
</organism>
<dbReference type="CDD" id="cd09274">
    <property type="entry name" value="RNase_HI_RT_Ty3"/>
    <property type="match status" value="1"/>
</dbReference>
<evidence type="ECO:0000313" key="10">
    <source>
        <dbReference type="Proteomes" id="UP000595140"/>
    </source>
</evidence>
<dbReference type="PANTHER" id="PTHR37984">
    <property type="entry name" value="PROTEIN CBG26694"/>
    <property type="match status" value="1"/>
</dbReference>
<evidence type="ECO:0000256" key="4">
    <source>
        <dbReference type="ARBA" id="ARBA00022759"/>
    </source>
</evidence>
<dbReference type="InterPro" id="IPR001584">
    <property type="entry name" value="Integrase_cat-core"/>
</dbReference>
<keyword evidence="5" id="KW-0378">Hydrolase</keyword>
<dbReference type="OrthoDB" id="420169at2759"/>
<dbReference type="SUPFAM" id="SSF56672">
    <property type="entry name" value="DNA/RNA polymerases"/>
    <property type="match status" value="1"/>
</dbReference>
<feature type="region of interest" description="Disordered" evidence="7">
    <location>
        <begin position="865"/>
        <end position="927"/>
    </location>
</feature>
<dbReference type="InterPro" id="IPR045358">
    <property type="entry name" value="Ty3_capsid"/>
</dbReference>
<dbReference type="InterPro" id="IPR016197">
    <property type="entry name" value="Chromo-like_dom_sf"/>
</dbReference>
<reference evidence="9 10" key="1">
    <citation type="submission" date="2018-04" db="EMBL/GenBank/DDBJ databases">
        <authorList>
            <person name="Vogel A."/>
        </authorList>
    </citation>
    <scope>NUCLEOTIDE SEQUENCE [LARGE SCALE GENOMIC DNA]</scope>
</reference>
<accession>A0A484M2H3</accession>
<keyword evidence="6" id="KW-0695">RNA-directed DNA polymerase</keyword>
<evidence type="ECO:0000256" key="6">
    <source>
        <dbReference type="ARBA" id="ARBA00022918"/>
    </source>
</evidence>
<dbReference type="Proteomes" id="UP000595140">
    <property type="component" value="Unassembled WGS sequence"/>
</dbReference>
<sequence length="927" mass="104159">MTTPTPDSTATPPLTLDDLMKAINNLSTELQATKLQVSTLTASGSHAEPRWNKPPPTGWRPPPVRAPGPSPHNNAIPRIRVEAPRFNGDDPAGWIFRIHNYFNYFQTPECERLQLVAMLIDYPASDWFRYYQTNTCGTSWEAFLIAVRQRFDLDYYENYIGSLSKLQQSTTVLDYQTAFESILNKISGVPEQTLIAMYVSGLRQPVQREVNLRNPRTLQEAFGLARELSACHNESSSFRRPWSGRQPVHSTSSTPTASPASATVPGVSSTGKSSTPSAAQHREGVQWLQTLGKVSHDYANMTMEFAWNDHPPPPAAGDEVSFPENIPLPVRAVLDSYSSVFHLPQELPSQGHPLAFFSKKLGPRRRAASTYHKELYAIVESVHKWRQYLLGHEFVIRSDQKSLKDLLCQVIQTPDQQFYIRKLMGFKFRIEYKPGASNKVADALSRRDVMDGQTSDEPAAVFLAFAQPIPTLLQDIRRDNALLEDSCVPCQATKYSTQRPAGLLQPLPIPTVVWDSVSMDFITGLPPSRGITVIMVVVDRLSKYTHFGLLPTGFDAPRVAHLFLDTVVKHHGFPSTIISDRDSVFMSSFWRELMKLSGTTLKFSTAYHPQTEVMNRELEQYLRAFIFERPHKWATFLPWAELALNCSHHDGLNMSPYRALYGRTPPHLFPTLAVRAKVATVEEMLRDRAAVLEDLRHNLAKMQQRMRERANLHRRDVSFHVGDYVLLKLQQHWQHSLARPRPSKLARRYYGPFEVLERIGPVAYRLRLPEGCKIHDVFHVSLLRPFVSGGQPLPEPSLPDDITRGQVMAIPVSAGPRRTVLIDGQPQEQCLVRWSDDGGIDPSWEPVDSLRRNYPTLDLEDKVVLNPGGVDMGPLHVEGHASDTGPTHTDDRSDGEQDGPKEQHRGTATVTGTATPTGDPKLVTTAA</sequence>
<evidence type="ECO:0000259" key="8">
    <source>
        <dbReference type="PROSITE" id="PS50994"/>
    </source>
</evidence>
<dbReference type="InterPro" id="IPR056924">
    <property type="entry name" value="SH3_Tf2-1"/>
</dbReference>
<feature type="compositionally biased region" description="Low complexity" evidence="7">
    <location>
        <begin position="906"/>
        <end position="918"/>
    </location>
</feature>
<feature type="compositionally biased region" description="Low complexity" evidence="7">
    <location>
        <begin position="250"/>
        <end position="263"/>
    </location>
</feature>
<dbReference type="Pfam" id="PF17917">
    <property type="entry name" value="RT_RNaseH"/>
    <property type="match status" value="1"/>
</dbReference>